<feature type="domain" description="Bacterial type II secretion system protein E" evidence="2">
    <location>
        <begin position="99"/>
        <end position="378"/>
    </location>
</feature>
<dbReference type="InterPro" id="IPR001482">
    <property type="entry name" value="T2SS/T4SS_dom"/>
</dbReference>
<proteinExistence type="inferred from homology"/>
<dbReference type="AlphaFoldDB" id="A0A8J4EM13"/>
<keyword evidence="4" id="KW-1185">Reference proteome</keyword>
<name>A0A8J4EM13_9ACTN</name>
<gene>
    <name evidence="3" type="ORF">NUM_43300</name>
</gene>
<dbReference type="Proteomes" id="UP000614996">
    <property type="component" value="Unassembled WGS sequence"/>
</dbReference>
<organism evidence="3 4">
    <name type="scientific">Actinocatenispora comari</name>
    <dbReference type="NCBI Taxonomy" id="2807577"/>
    <lineage>
        <taxon>Bacteria</taxon>
        <taxon>Bacillati</taxon>
        <taxon>Actinomycetota</taxon>
        <taxon>Actinomycetes</taxon>
        <taxon>Micromonosporales</taxon>
        <taxon>Micromonosporaceae</taxon>
        <taxon>Actinocatenispora</taxon>
    </lineage>
</organism>
<dbReference type="CDD" id="cd01130">
    <property type="entry name" value="VirB11-like_ATPase"/>
    <property type="match status" value="1"/>
</dbReference>
<comment type="similarity">
    <text evidence="1">Belongs to the GSP E family.</text>
</comment>
<dbReference type="SUPFAM" id="SSF52540">
    <property type="entry name" value="P-loop containing nucleoside triphosphate hydrolases"/>
    <property type="match status" value="1"/>
</dbReference>
<dbReference type="GO" id="GO:0016301">
    <property type="term" value="F:kinase activity"/>
    <property type="evidence" value="ECO:0007669"/>
    <property type="project" value="UniProtKB-KW"/>
</dbReference>
<dbReference type="GO" id="GO:0016887">
    <property type="term" value="F:ATP hydrolysis activity"/>
    <property type="evidence" value="ECO:0007669"/>
    <property type="project" value="InterPro"/>
</dbReference>
<keyword evidence="3" id="KW-0418">Kinase</keyword>
<accession>A0A8J4EM13</accession>
<dbReference type="EMBL" id="BOPO01000084">
    <property type="protein sequence ID" value="GIL29076.1"/>
    <property type="molecule type" value="Genomic_DNA"/>
</dbReference>
<evidence type="ECO:0000256" key="1">
    <source>
        <dbReference type="ARBA" id="ARBA00006611"/>
    </source>
</evidence>
<dbReference type="InterPro" id="IPR027417">
    <property type="entry name" value="P-loop_NTPase"/>
</dbReference>
<keyword evidence="3" id="KW-0808">Transferase</keyword>
<dbReference type="PANTHER" id="PTHR30486">
    <property type="entry name" value="TWITCHING MOTILITY PROTEIN PILT"/>
    <property type="match status" value="1"/>
</dbReference>
<dbReference type="PANTHER" id="PTHR30486:SF6">
    <property type="entry name" value="TYPE IV PILUS RETRACTATION ATPASE PILT"/>
    <property type="match status" value="1"/>
</dbReference>
<dbReference type="RefSeq" id="WP_207126765.1">
    <property type="nucleotide sequence ID" value="NZ_BOPO01000084.1"/>
</dbReference>
<evidence type="ECO:0000313" key="4">
    <source>
        <dbReference type="Proteomes" id="UP000614996"/>
    </source>
</evidence>
<dbReference type="Gene3D" id="3.40.50.300">
    <property type="entry name" value="P-loop containing nucleotide triphosphate hydrolases"/>
    <property type="match status" value="1"/>
</dbReference>
<evidence type="ECO:0000313" key="3">
    <source>
        <dbReference type="EMBL" id="GIL29076.1"/>
    </source>
</evidence>
<sequence>MTATFTHPAKIGDPATTFGAGQLTVLRRELVDRLTAAAQRAEAAGSPLVGPTRAQRLEALIEQIIDEQSTRQVEHGGGPLDGPTRSGLAAALRATISGMGPFEQLLADPDVENINCNGCDQVWVRYADGRNQQMPPVAASDTELIDWVRRVVAGPDGSQERRFDRGHPVVSGQLPDGSRLHAVMDLGQHGVYVSMRKFRLAQTSLDALRRTGTVDARTAAVLAAAVRARLNLLIAGGTVLGKTTLLRALAGEIDPTERVITVEDAFELGLGRTLPDVVALQAREPNIEGVGEVDAAELVRCALRMSPERVIVGEVRGGEVVPMLLAMAQGCDGSMGTIHASTSQQALLKLGMYAAQADERLPLDASALLISSAVDLVVHLDYTPGTHTRVVSSIREVAGADGTTVSSNEIFRPDPASRRAVPAPGAMSQRLGDRLIAAGLDERVVHDADGW</sequence>
<evidence type="ECO:0000259" key="2">
    <source>
        <dbReference type="Pfam" id="PF00437"/>
    </source>
</evidence>
<dbReference type="Pfam" id="PF00437">
    <property type="entry name" value="T2SSE"/>
    <property type="match status" value="1"/>
</dbReference>
<protein>
    <submittedName>
        <fullName evidence="3">Protein kinase</fullName>
    </submittedName>
</protein>
<dbReference type="Gene3D" id="3.30.450.380">
    <property type="match status" value="1"/>
</dbReference>
<reference evidence="4" key="1">
    <citation type="journal article" date="2021" name="Int. J. Syst. Evol. Microbiol.">
        <title>Actinocatenispora comari sp. nov., an endophytic actinomycete isolated from aerial parts of Comarum salesowianum.</title>
        <authorList>
            <person name="Oyunbileg N."/>
            <person name="Iizaka Y."/>
            <person name="Hamada M."/>
            <person name="Davaapurev B.O."/>
            <person name="Fukumoto A."/>
            <person name="Tsetseg B."/>
            <person name="Kato F."/>
            <person name="Tamura T."/>
            <person name="Batkhuu J."/>
            <person name="Anzai Y."/>
        </authorList>
    </citation>
    <scope>NUCLEOTIDE SEQUENCE [LARGE SCALE GENOMIC DNA]</scope>
    <source>
        <strain evidence="4">NUM-2625</strain>
    </source>
</reference>
<comment type="caution">
    <text evidence="3">The sequence shown here is derived from an EMBL/GenBank/DDBJ whole genome shotgun (WGS) entry which is preliminary data.</text>
</comment>
<dbReference type="InterPro" id="IPR050921">
    <property type="entry name" value="T4SS_GSP_E_ATPase"/>
</dbReference>